<dbReference type="PANTHER" id="PTHR40446">
    <property type="entry name" value="N-ACETYLGLUCOSAMINE-1-PHOSPHODIESTER ALPHA-N-ACETYLGLUCOSAMINIDASE"/>
    <property type="match status" value="1"/>
</dbReference>
<keyword evidence="5" id="KW-1185">Reference proteome</keyword>
<gene>
    <name evidence="4" type="ORF">IHE71_24985</name>
</gene>
<comment type="caution">
    <text evidence="4">The sequence shown here is derived from an EMBL/GenBank/DDBJ whole genome shotgun (WGS) entry which is preliminary data.</text>
</comment>
<dbReference type="Pfam" id="PF09992">
    <property type="entry name" value="NAGPA"/>
    <property type="match status" value="1"/>
</dbReference>
<accession>A0ABR9N5K7</accession>
<dbReference type="InterPro" id="IPR004843">
    <property type="entry name" value="Calcineurin-like_PHP"/>
</dbReference>
<evidence type="ECO:0000313" key="5">
    <source>
        <dbReference type="Proteomes" id="UP000625527"/>
    </source>
</evidence>
<name>A0ABR9N5K7_9MICO</name>
<protein>
    <submittedName>
        <fullName evidence="4">Phosphodiester glycosidase family protein</fullName>
    </submittedName>
</protein>
<organism evidence="4 5">
    <name type="scientific">Myceligenerans pegani</name>
    <dbReference type="NCBI Taxonomy" id="2776917"/>
    <lineage>
        <taxon>Bacteria</taxon>
        <taxon>Bacillati</taxon>
        <taxon>Actinomycetota</taxon>
        <taxon>Actinomycetes</taxon>
        <taxon>Micrococcales</taxon>
        <taxon>Promicromonosporaceae</taxon>
        <taxon>Myceligenerans</taxon>
    </lineage>
</organism>
<dbReference type="SUPFAM" id="SSF56300">
    <property type="entry name" value="Metallo-dependent phosphatases"/>
    <property type="match status" value="1"/>
</dbReference>
<sequence>MPTSLAAAPASASTDAAGPPAPVAPPWAPPAVAPSAPARHSDASHRTDRVADLPLDDDGAALVTQRDEVLVAPGLELTRFTRLSADGWLSGEILVARLGEGVEAGYVGPERAPGLPVVAGNATVTEMAAARDAVAAVNGDYFDINNSGAALGAAVDGGTLLKSANPGRERAAAFGPDGAGRLAELFLDGSLTWTTAGGGGGSMPLAGVNVTALPSGGVAVYDATWGSFSRARAIGAGETGVEVRLDPSGVVTAVGRPGEGQLGDGERAVVARPGGSAGALAALAPGDRVDVAYALRDAAGDGPGGAAGEVEVAVGGGAEDWLLEDGEVTSATGSHVELRHPRTAVGFGPDGRTAYFVVVDGRQAGSIGMDLYELGELFAQLGAEDAINLDGGGSSQMVARIPGDVGTSILNDPSDGYERRDANGLGLFVPAGSGRVTAYDVRTTVPADDAGRVFPGLHRTLVAKGYDEVMYPVGVAPTSWRDDSRAVRVSGRRDGTAVVTGSRPGTARVTARHLSGRGAAAGSTRVEVLGPLVRTAVGTPLITLADDAATAPLVLTGYDADGFAAPIEARDVTVTGGRGDDGEPVAELVPAGDGSFTVTALRGSGATSFTLAVTTRHGTVTSRVAVAVGLEDVTVADLADAASWTSAHARAPGGVVEPAAGHDGAAGLRIAYDFTGSTATRGQYAVAPGGGPEIPGQPRAVTMWVHGDGNGAWLRLQVRQGDGVVTNLDGPLVDWTGWRLAEFAVPDGVEFPLTMQRLRVLETRAAAQYTGEIVVSDVRAQVPPDVDVPAAARVEDPVVADAGDTDDAPLRVAVMSDAQFVARDPDSPAVDGARQALREIVAADPDLLVINGDLVDEAAPEDFDLARRILTEELGAPGTEPFPWYYLPGNHEIMGGAADNFRAEFGDTTRVVDVPARGDAARRGDGGPRGDGGVTRMIHLDSSTGRLGSDFAQLRMLRDALDDAATDSRVTGVLVFAHHPLDDPLPTKASQLSDRLEADTLRTWFEDFEARSGKPVASVNAHAGVFHADTRDGVPYLINGNSGKSPASTPADGGFTGWSLLGIDPRAGTRAGDEWLDWEVSTRADEVRIAGPEFLERGRTADVAAVVVQDGGREVPVDWPVSASWGGERVCVADLDRHGHRHARAGRTCDRRDVVAVDPDAGTVLALRRGVAELEVTVNETTGALRIRTR</sequence>
<feature type="compositionally biased region" description="Basic and acidic residues" evidence="1">
    <location>
        <begin position="39"/>
        <end position="51"/>
    </location>
</feature>
<dbReference type="InterPro" id="IPR029052">
    <property type="entry name" value="Metallo-depent_PP-like"/>
</dbReference>
<feature type="region of interest" description="Disordered" evidence="1">
    <location>
        <begin position="1"/>
        <end position="52"/>
    </location>
</feature>
<evidence type="ECO:0000259" key="2">
    <source>
        <dbReference type="Pfam" id="PF00149"/>
    </source>
</evidence>
<proteinExistence type="predicted"/>
<reference evidence="4 5" key="1">
    <citation type="submission" date="2020-10" db="EMBL/GenBank/DDBJ databases">
        <title>Myceligenerans pegani sp. nov., an endophytic actinomycete isolated from Peganum harmala L. in Xinjiang, China.</title>
        <authorList>
            <person name="Xin L."/>
        </authorList>
    </citation>
    <scope>NUCLEOTIDE SEQUENCE [LARGE SCALE GENOMIC DNA]</scope>
    <source>
        <strain evidence="4 5">TRM65318</strain>
    </source>
</reference>
<dbReference type="GO" id="GO:0016798">
    <property type="term" value="F:hydrolase activity, acting on glycosyl bonds"/>
    <property type="evidence" value="ECO:0007669"/>
    <property type="project" value="UniProtKB-KW"/>
</dbReference>
<dbReference type="PANTHER" id="PTHR40446:SF2">
    <property type="entry name" value="N-ACETYLGLUCOSAMINE-1-PHOSPHODIESTER ALPHA-N-ACETYLGLUCOSAMINIDASE"/>
    <property type="match status" value="1"/>
</dbReference>
<keyword evidence="4" id="KW-0326">Glycosidase</keyword>
<evidence type="ECO:0000259" key="3">
    <source>
        <dbReference type="Pfam" id="PF09992"/>
    </source>
</evidence>
<evidence type="ECO:0000313" key="4">
    <source>
        <dbReference type="EMBL" id="MBE1878952.1"/>
    </source>
</evidence>
<dbReference type="EMBL" id="JADAQT010000113">
    <property type="protein sequence ID" value="MBE1878952.1"/>
    <property type="molecule type" value="Genomic_DNA"/>
</dbReference>
<feature type="domain" description="Phosphodiester glycosidase" evidence="3">
    <location>
        <begin position="260"/>
        <end position="428"/>
    </location>
</feature>
<dbReference type="Gene3D" id="3.60.21.10">
    <property type="match status" value="1"/>
</dbReference>
<feature type="compositionally biased region" description="Low complexity" evidence="1">
    <location>
        <begin position="1"/>
        <end position="18"/>
    </location>
</feature>
<keyword evidence="4" id="KW-0378">Hydrolase</keyword>
<dbReference type="Pfam" id="PF00149">
    <property type="entry name" value="Metallophos"/>
    <property type="match status" value="1"/>
</dbReference>
<feature type="domain" description="Calcineurin-like phosphoesterase" evidence="2">
    <location>
        <begin position="810"/>
        <end position="1009"/>
    </location>
</feature>
<dbReference type="Proteomes" id="UP000625527">
    <property type="component" value="Unassembled WGS sequence"/>
</dbReference>
<feature type="compositionally biased region" description="Pro residues" evidence="1">
    <location>
        <begin position="19"/>
        <end position="32"/>
    </location>
</feature>
<dbReference type="InterPro" id="IPR018711">
    <property type="entry name" value="NAGPA"/>
</dbReference>
<evidence type="ECO:0000256" key="1">
    <source>
        <dbReference type="SAM" id="MobiDB-lite"/>
    </source>
</evidence>